<reference evidence="1 2" key="1">
    <citation type="submission" date="2023-05" db="EMBL/GenBank/DDBJ databases">
        <title>B98-5 Cell Line De Novo Hybrid Assembly: An Optical Mapping Approach.</title>
        <authorList>
            <person name="Kananen K."/>
            <person name="Auerbach J.A."/>
            <person name="Kautto E."/>
            <person name="Blachly J.S."/>
        </authorList>
    </citation>
    <scope>NUCLEOTIDE SEQUENCE [LARGE SCALE GENOMIC DNA]</scope>
    <source>
        <strain evidence="1">B95-8</strain>
        <tissue evidence="1">Cell line</tissue>
    </source>
</reference>
<dbReference type="EMBL" id="JASSZA010000408">
    <property type="protein sequence ID" value="KAK2081173.1"/>
    <property type="molecule type" value="Genomic_DNA"/>
</dbReference>
<proteinExistence type="predicted"/>
<name>A0ABQ9T9U0_SAGOE</name>
<comment type="caution">
    <text evidence="1">The sequence shown here is derived from an EMBL/GenBank/DDBJ whole genome shotgun (WGS) entry which is preliminary data.</text>
</comment>
<dbReference type="Proteomes" id="UP001266305">
    <property type="component" value="Unassembled WGS sequence"/>
</dbReference>
<protein>
    <submittedName>
        <fullName evidence="1">Uncharacterized protein</fullName>
    </submittedName>
</protein>
<feature type="non-terminal residue" evidence="1">
    <location>
        <position position="1"/>
    </location>
</feature>
<keyword evidence="2" id="KW-1185">Reference proteome</keyword>
<sequence length="79" mass="8459">ISCLASFLSPQEAALPSQISKHQSVGYPVPFTVHEELPCRDNDTTAAPATKVVLATREAPPLKFFWSVGDKNSSESVAS</sequence>
<evidence type="ECO:0000313" key="2">
    <source>
        <dbReference type="Proteomes" id="UP001266305"/>
    </source>
</evidence>
<organism evidence="1 2">
    <name type="scientific">Saguinus oedipus</name>
    <name type="common">Cotton-top tamarin</name>
    <name type="synonym">Oedipomidas oedipus</name>
    <dbReference type="NCBI Taxonomy" id="9490"/>
    <lineage>
        <taxon>Eukaryota</taxon>
        <taxon>Metazoa</taxon>
        <taxon>Chordata</taxon>
        <taxon>Craniata</taxon>
        <taxon>Vertebrata</taxon>
        <taxon>Euteleostomi</taxon>
        <taxon>Mammalia</taxon>
        <taxon>Eutheria</taxon>
        <taxon>Euarchontoglires</taxon>
        <taxon>Primates</taxon>
        <taxon>Haplorrhini</taxon>
        <taxon>Platyrrhini</taxon>
        <taxon>Cebidae</taxon>
        <taxon>Callitrichinae</taxon>
        <taxon>Saguinus</taxon>
    </lineage>
</organism>
<evidence type="ECO:0000313" key="1">
    <source>
        <dbReference type="EMBL" id="KAK2081173.1"/>
    </source>
</evidence>
<gene>
    <name evidence="1" type="ORF">P7K49_039567</name>
</gene>
<accession>A0ABQ9T9U0</accession>